<feature type="region of interest" description="Disordered" evidence="2">
    <location>
        <begin position="333"/>
        <end position="424"/>
    </location>
</feature>
<proteinExistence type="predicted"/>
<dbReference type="PROSITE" id="PS00636">
    <property type="entry name" value="DNAJ_1"/>
    <property type="match status" value="1"/>
</dbReference>
<dbReference type="PANTHER" id="PTHR44144">
    <property type="entry name" value="DNAJ HOMOLOG SUBFAMILY C MEMBER 9"/>
    <property type="match status" value="1"/>
</dbReference>
<feature type="coiled-coil region" evidence="1">
    <location>
        <begin position="181"/>
        <end position="236"/>
    </location>
</feature>
<evidence type="ECO:0000313" key="5">
    <source>
        <dbReference type="Proteomes" id="UP001303222"/>
    </source>
</evidence>
<protein>
    <recommendedName>
        <fullName evidence="3">J domain-containing protein</fullName>
    </recommendedName>
</protein>
<comment type="caution">
    <text evidence="4">The sequence shown here is derived from an EMBL/GenBank/DDBJ whole genome shotgun (WGS) entry which is preliminary data.</text>
</comment>
<evidence type="ECO:0000259" key="3">
    <source>
        <dbReference type="PROSITE" id="PS50076"/>
    </source>
</evidence>
<reference evidence="4" key="1">
    <citation type="journal article" date="2023" name="Mol. Phylogenet. Evol.">
        <title>Genome-scale phylogeny and comparative genomics of the fungal order Sordariales.</title>
        <authorList>
            <person name="Hensen N."/>
            <person name="Bonometti L."/>
            <person name="Westerberg I."/>
            <person name="Brannstrom I.O."/>
            <person name="Guillou S."/>
            <person name="Cros-Aarteil S."/>
            <person name="Calhoun S."/>
            <person name="Haridas S."/>
            <person name="Kuo A."/>
            <person name="Mondo S."/>
            <person name="Pangilinan J."/>
            <person name="Riley R."/>
            <person name="LaButti K."/>
            <person name="Andreopoulos B."/>
            <person name="Lipzen A."/>
            <person name="Chen C."/>
            <person name="Yan M."/>
            <person name="Daum C."/>
            <person name="Ng V."/>
            <person name="Clum A."/>
            <person name="Steindorff A."/>
            <person name="Ohm R.A."/>
            <person name="Martin F."/>
            <person name="Silar P."/>
            <person name="Natvig D.O."/>
            <person name="Lalanne C."/>
            <person name="Gautier V."/>
            <person name="Ament-Velasquez S.L."/>
            <person name="Kruys A."/>
            <person name="Hutchinson M.I."/>
            <person name="Powell A.J."/>
            <person name="Barry K."/>
            <person name="Miller A.N."/>
            <person name="Grigoriev I.V."/>
            <person name="Debuchy R."/>
            <person name="Gladieux P."/>
            <person name="Hiltunen Thoren M."/>
            <person name="Johannesson H."/>
        </authorList>
    </citation>
    <scope>NUCLEOTIDE SEQUENCE</scope>
    <source>
        <strain evidence="4">CBS 626.80</strain>
    </source>
</reference>
<feature type="compositionally biased region" description="Basic and acidic residues" evidence="2">
    <location>
        <begin position="354"/>
        <end position="369"/>
    </location>
</feature>
<dbReference type="SMART" id="SM00271">
    <property type="entry name" value="DnaJ"/>
    <property type="match status" value="1"/>
</dbReference>
<dbReference type="GO" id="GO:0005634">
    <property type="term" value="C:nucleus"/>
    <property type="evidence" value="ECO:0007669"/>
    <property type="project" value="TreeGrafter"/>
</dbReference>
<gene>
    <name evidence="4" type="ORF">QBC32DRAFT_347691</name>
</gene>
<dbReference type="PROSITE" id="PS50076">
    <property type="entry name" value="DNAJ_2"/>
    <property type="match status" value="1"/>
</dbReference>
<accession>A0AAN6SEC7</accession>
<dbReference type="Proteomes" id="UP001303222">
    <property type="component" value="Unassembled WGS sequence"/>
</dbReference>
<dbReference type="InterPro" id="IPR036869">
    <property type="entry name" value="J_dom_sf"/>
</dbReference>
<keyword evidence="5" id="KW-1185">Reference proteome</keyword>
<feature type="domain" description="J" evidence="3">
    <location>
        <begin position="16"/>
        <end position="81"/>
    </location>
</feature>
<dbReference type="InterPro" id="IPR001623">
    <property type="entry name" value="DnaJ_domain"/>
</dbReference>
<dbReference type="PRINTS" id="PR00625">
    <property type="entry name" value="JDOMAIN"/>
</dbReference>
<sequence length="424" mass="49064">MVSSTSQQPKKPPGLQCYATLGVSPYADTKALTSAYHRLALLHHPDKNNNSLESNAKFQQVREIFEYLSNHACREDYDRLVAGAHAGSRRELDESYKILHEIRQKIGQSEMHLNPGPNATWHNETTAFYMHKESEALDLIKLKSQQLLALDREVRQIPAEPEKTQPMNYSVAGASFHDMHAQYHEQKIKFLKQQVAIQQQQLESLRQHVTSQKQQLDIKEADIEKLRTQEQDAREVAFEFCRERDDQINLVREKTMEVDSLKEQISIRDVEEKERSSVLREEKDQLRVLNRRLLRDINALELERDQQQTEINRLKEKEARLEVERDTMRNIQKVREDLQQPQRQTPRKRSHRFRSPEEPDESTRLKQGDRGSTTKRPRADDSFTPSFYIPSSIVPSEGQGSVDNGSSATEPAAIVRKGTSPGPR</sequence>
<evidence type="ECO:0000256" key="1">
    <source>
        <dbReference type="SAM" id="Coils"/>
    </source>
</evidence>
<dbReference type="AlphaFoldDB" id="A0AAN6SEC7"/>
<dbReference type="GO" id="GO:0031072">
    <property type="term" value="F:heat shock protein binding"/>
    <property type="evidence" value="ECO:0007669"/>
    <property type="project" value="TreeGrafter"/>
</dbReference>
<keyword evidence="1" id="KW-0175">Coiled coil</keyword>
<dbReference type="InterPro" id="IPR018253">
    <property type="entry name" value="DnaJ_domain_CS"/>
</dbReference>
<reference evidence="4" key="2">
    <citation type="submission" date="2023-06" db="EMBL/GenBank/DDBJ databases">
        <authorList>
            <consortium name="Lawrence Berkeley National Laboratory"/>
            <person name="Mondo S.J."/>
            <person name="Hensen N."/>
            <person name="Bonometti L."/>
            <person name="Westerberg I."/>
            <person name="Brannstrom I.O."/>
            <person name="Guillou S."/>
            <person name="Cros-Aarteil S."/>
            <person name="Calhoun S."/>
            <person name="Haridas S."/>
            <person name="Kuo A."/>
            <person name="Pangilinan J."/>
            <person name="Riley R."/>
            <person name="Labutti K."/>
            <person name="Andreopoulos B."/>
            <person name="Lipzen A."/>
            <person name="Chen C."/>
            <person name="Yanf M."/>
            <person name="Daum C."/>
            <person name="Ng V."/>
            <person name="Clum A."/>
            <person name="Steindorff A."/>
            <person name="Ohm R."/>
            <person name="Martin F."/>
            <person name="Silar P."/>
            <person name="Natvig D."/>
            <person name="Lalanne C."/>
            <person name="Gautier V."/>
            <person name="Ament-Velasquez S.L."/>
            <person name="Kruys A."/>
            <person name="Hutchinson M.I."/>
            <person name="Powell A.J."/>
            <person name="Barry K."/>
            <person name="Miller A.N."/>
            <person name="Grigoriev I.V."/>
            <person name="Debuchy R."/>
            <person name="Gladieux P."/>
            <person name="Thoren M.H."/>
            <person name="Johannesson H."/>
        </authorList>
    </citation>
    <scope>NUCLEOTIDE SEQUENCE</scope>
    <source>
        <strain evidence="4">CBS 626.80</strain>
    </source>
</reference>
<evidence type="ECO:0000313" key="4">
    <source>
        <dbReference type="EMBL" id="KAK3950058.1"/>
    </source>
</evidence>
<dbReference type="SUPFAM" id="SSF46565">
    <property type="entry name" value="Chaperone J-domain"/>
    <property type="match status" value="1"/>
</dbReference>
<dbReference type="Gene3D" id="1.10.287.110">
    <property type="entry name" value="DnaJ domain"/>
    <property type="match status" value="1"/>
</dbReference>
<dbReference type="PANTHER" id="PTHR44144:SF1">
    <property type="entry name" value="DNAJ HOMOLOG SUBFAMILY C MEMBER 9"/>
    <property type="match status" value="1"/>
</dbReference>
<dbReference type="CDD" id="cd06257">
    <property type="entry name" value="DnaJ"/>
    <property type="match status" value="1"/>
</dbReference>
<dbReference type="Pfam" id="PF00226">
    <property type="entry name" value="DnaJ"/>
    <property type="match status" value="1"/>
</dbReference>
<name>A0AAN6SEC7_9PEZI</name>
<dbReference type="EMBL" id="MU859192">
    <property type="protein sequence ID" value="KAK3950058.1"/>
    <property type="molecule type" value="Genomic_DNA"/>
</dbReference>
<organism evidence="4 5">
    <name type="scientific">Pseudoneurospora amorphoporcata</name>
    <dbReference type="NCBI Taxonomy" id="241081"/>
    <lineage>
        <taxon>Eukaryota</taxon>
        <taxon>Fungi</taxon>
        <taxon>Dikarya</taxon>
        <taxon>Ascomycota</taxon>
        <taxon>Pezizomycotina</taxon>
        <taxon>Sordariomycetes</taxon>
        <taxon>Sordariomycetidae</taxon>
        <taxon>Sordariales</taxon>
        <taxon>Sordariaceae</taxon>
        <taxon>Pseudoneurospora</taxon>
    </lineage>
</organism>
<dbReference type="InterPro" id="IPR052594">
    <property type="entry name" value="J_domain-containing_protein"/>
</dbReference>
<dbReference type="GO" id="GO:0005737">
    <property type="term" value="C:cytoplasm"/>
    <property type="evidence" value="ECO:0007669"/>
    <property type="project" value="TreeGrafter"/>
</dbReference>
<evidence type="ECO:0000256" key="2">
    <source>
        <dbReference type="SAM" id="MobiDB-lite"/>
    </source>
</evidence>
<feature type="compositionally biased region" description="Polar residues" evidence="2">
    <location>
        <begin position="398"/>
        <end position="409"/>
    </location>
</feature>